<dbReference type="PROSITE" id="PS50020">
    <property type="entry name" value="WW_DOMAIN_2"/>
    <property type="match status" value="1"/>
</dbReference>
<feature type="compositionally biased region" description="Basic and acidic residues" evidence="2">
    <location>
        <begin position="447"/>
        <end position="456"/>
    </location>
</feature>
<dbReference type="SUPFAM" id="SSF51045">
    <property type="entry name" value="WW domain"/>
    <property type="match status" value="1"/>
</dbReference>
<gene>
    <name evidence="4" type="ORF">N7539_002773</name>
</gene>
<dbReference type="InterPro" id="IPR001202">
    <property type="entry name" value="WW_dom"/>
</dbReference>
<dbReference type="InterPro" id="IPR036020">
    <property type="entry name" value="WW_dom_sf"/>
</dbReference>
<evidence type="ECO:0000313" key="5">
    <source>
        <dbReference type="Proteomes" id="UP001148312"/>
    </source>
</evidence>
<comment type="caution">
    <text evidence="4">The sequence shown here is derived from an EMBL/GenBank/DDBJ whole genome shotgun (WGS) entry which is preliminary data.</text>
</comment>
<dbReference type="Gene3D" id="2.20.70.10">
    <property type="match status" value="1"/>
</dbReference>
<evidence type="ECO:0000256" key="1">
    <source>
        <dbReference type="SAM" id="Coils"/>
    </source>
</evidence>
<feature type="domain" description="WW" evidence="3">
    <location>
        <begin position="542"/>
        <end position="575"/>
    </location>
</feature>
<dbReference type="PANTHER" id="PTHR34365:SF7">
    <property type="entry name" value="GLYCINE-RICH DOMAIN-CONTAINING PROTEIN 1"/>
    <property type="match status" value="1"/>
</dbReference>
<evidence type="ECO:0000313" key="4">
    <source>
        <dbReference type="EMBL" id="KAJ5491206.1"/>
    </source>
</evidence>
<feature type="compositionally biased region" description="Basic and acidic residues" evidence="2">
    <location>
        <begin position="473"/>
        <end position="487"/>
    </location>
</feature>
<reference evidence="4" key="1">
    <citation type="submission" date="2022-12" db="EMBL/GenBank/DDBJ databases">
        <authorList>
            <person name="Petersen C."/>
        </authorList>
    </citation>
    <scope>NUCLEOTIDE SEQUENCE</scope>
    <source>
        <strain evidence="4">IBT 30728</strain>
    </source>
</reference>
<keyword evidence="1" id="KW-0175">Coiled coil</keyword>
<dbReference type="SMART" id="SM00456">
    <property type="entry name" value="WW"/>
    <property type="match status" value="2"/>
</dbReference>
<proteinExistence type="predicted"/>
<dbReference type="InterPro" id="IPR009836">
    <property type="entry name" value="GRDP-like"/>
</dbReference>
<feature type="region of interest" description="Disordered" evidence="2">
    <location>
        <begin position="567"/>
        <end position="586"/>
    </location>
</feature>
<sequence length="994" mass="115140">MMEFNGPDAVPPFKTEAARDHLLLLRHFTEILNYAEHSTQGIDAFLASAEARYVQYLDLLLSNTGDNVDVEILPPWDVAIVFHAHHLAPFTFMADLHYRKRYAPLKRAQRDFPLAGLVSLINDNEWSHDLSEAIWVSVYPNTPYQVWNNHPQDDGLLALPEVEHFLCPRQQCERRITVDWDEWAQMRIGAGEIQCHGCNSTFTRDEICRISLRSDVVRFIRDKPSDLASQHFRGAVVNSMGVERTCNSTRDLRQVGGFASIARHRGMNWNSWDGLVSSLPSGCAAKPRVERLLASIRRAYSNNVWPDFSIDLIEAAKRQRSFSHRVTLQTQGFNLAAASTRYYQFMKLLAVESPTKELPSLVPTLDIDLFWHTHQMFPTFYHSWCDEHVQRRINHDDTVNESALARSLQETQTAWKDRFGESYIAPKESHGKKDGSPCATAAMPTNDVKKKEDPDANSKNVGETARDTLIAADPDKSADHDGARSSNRDSSLFGRLMRLMRPLPLDWEWELLNSNTIQYINTQTDKTFFVHPYKLDQTHDLGPLPSGWEMRLTNLSQVYFVDHNTQSTSWHDPRLPKPEEEDNDIEEETEDLVENYASSASVQELLIDMDCGWDTVMLEKFHGAVPTHLQCRVIRTLLRNLSNEFVDGLKDTDQPLLQERLRRAQVLIGTYIDEDDTEEGEAVSKLLKDLPTVQPEVWAQLTEETIPRMCNQQVGMFSDDEPATILSDIVRAEIYPVVLLHYFQLVVQASLITFDADEDKNDTNEKDKGILSMQDWAQACICHFRANSAVASDELPGPLFYEQMEMMFPKLVRQLWTDLAESLKELITVWQESCALKEAIRIERIEAQDAEARRIREEEEERKIAQQRQDELVEKMNAMRLEIQQIEQETRELEERRAAEAFQRLEAARRAQEHRLQAQRRQHVRRPPLLINFKRVELHKFAMYDDVKLHDFKLHDFKLHGVKLWDLKLHDLKLHDLKLHDLEMYQLKLWYNKL</sequence>
<dbReference type="CDD" id="cd00201">
    <property type="entry name" value="WW"/>
    <property type="match status" value="1"/>
</dbReference>
<organism evidence="4 5">
    <name type="scientific">Penicillium diatomitis</name>
    <dbReference type="NCBI Taxonomy" id="2819901"/>
    <lineage>
        <taxon>Eukaryota</taxon>
        <taxon>Fungi</taxon>
        <taxon>Dikarya</taxon>
        <taxon>Ascomycota</taxon>
        <taxon>Pezizomycotina</taxon>
        <taxon>Eurotiomycetes</taxon>
        <taxon>Eurotiomycetidae</taxon>
        <taxon>Eurotiales</taxon>
        <taxon>Aspergillaceae</taxon>
        <taxon>Penicillium</taxon>
    </lineage>
</organism>
<dbReference type="GeneID" id="81622625"/>
<protein>
    <recommendedName>
        <fullName evidence="3">WW domain-containing protein</fullName>
    </recommendedName>
</protein>
<feature type="coiled-coil region" evidence="1">
    <location>
        <begin position="840"/>
        <end position="922"/>
    </location>
</feature>
<dbReference type="AlphaFoldDB" id="A0A9W9XFJ8"/>
<dbReference type="Pfam" id="PF07173">
    <property type="entry name" value="GRDP-like"/>
    <property type="match status" value="2"/>
</dbReference>
<accession>A0A9W9XFJ8</accession>
<feature type="region of interest" description="Disordered" evidence="2">
    <location>
        <begin position="426"/>
        <end position="489"/>
    </location>
</feature>
<evidence type="ECO:0000256" key="2">
    <source>
        <dbReference type="SAM" id="MobiDB-lite"/>
    </source>
</evidence>
<keyword evidence="5" id="KW-1185">Reference proteome</keyword>
<dbReference type="EMBL" id="JAPWDQ010000003">
    <property type="protein sequence ID" value="KAJ5491206.1"/>
    <property type="molecule type" value="Genomic_DNA"/>
</dbReference>
<evidence type="ECO:0000259" key="3">
    <source>
        <dbReference type="PROSITE" id="PS50020"/>
    </source>
</evidence>
<dbReference type="PROSITE" id="PS01159">
    <property type="entry name" value="WW_DOMAIN_1"/>
    <property type="match status" value="1"/>
</dbReference>
<dbReference type="RefSeq" id="XP_056792335.1">
    <property type="nucleotide sequence ID" value="XM_056932376.1"/>
</dbReference>
<reference evidence="4" key="2">
    <citation type="journal article" date="2023" name="IMA Fungus">
        <title>Comparative genomic study of the Penicillium genus elucidates a diverse pangenome and 15 lateral gene transfer events.</title>
        <authorList>
            <person name="Petersen C."/>
            <person name="Sorensen T."/>
            <person name="Nielsen M.R."/>
            <person name="Sondergaard T.E."/>
            <person name="Sorensen J.L."/>
            <person name="Fitzpatrick D.A."/>
            <person name="Frisvad J.C."/>
            <person name="Nielsen K.L."/>
        </authorList>
    </citation>
    <scope>NUCLEOTIDE SEQUENCE</scope>
    <source>
        <strain evidence="4">IBT 30728</strain>
    </source>
</reference>
<dbReference type="Proteomes" id="UP001148312">
    <property type="component" value="Unassembled WGS sequence"/>
</dbReference>
<name>A0A9W9XFJ8_9EURO</name>
<dbReference type="PANTHER" id="PTHR34365">
    <property type="entry name" value="ENOLASE (DUF1399)"/>
    <property type="match status" value="1"/>
</dbReference>
<dbReference type="Pfam" id="PF00397">
    <property type="entry name" value="WW"/>
    <property type="match status" value="1"/>
</dbReference>